<organism evidence="4 5">
    <name type="scientific">Chelydra serpentina</name>
    <name type="common">Snapping turtle</name>
    <name type="synonym">Testudo serpentina</name>
    <dbReference type="NCBI Taxonomy" id="8475"/>
    <lineage>
        <taxon>Eukaryota</taxon>
        <taxon>Metazoa</taxon>
        <taxon>Chordata</taxon>
        <taxon>Craniata</taxon>
        <taxon>Vertebrata</taxon>
        <taxon>Euteleostomi</taxon>
        <taxon>Archelosauria</taxon>
        <taxon>Testudinata</taxon>
        <taxon>Testudines</taxon>
        <taxon>Cryptodira</taxon>
        <taxon>Durocryptodira</taxon>
        <taxon>Americhelydia</taxon>
        <taxon>Chelydroidea</taxon>
        <taxon>Chelydridae</taxon>
        <taxon>Chelydra</taxon>
    </lineage>
</organism>
<dbReference type="AlphaFoldDB" id="A0A8T1SV60"/>
<dbReference type="Gene3D" id="3.10.10.10">
    <property type="entry name" value="HIV Type 1 Reverse Transcriptase, subunit A, domain 1"/>
    <property type="match status" value="1"/>
</dbReference>
<dbReference type="SUPFAM" id="SSF56672">
    <property type="entry name" value="DNA/RNA polymerases"/>
    <property type="match status" value="1"/>
</dbReference>
<sequence length="102" mass="11365">MTEHQGTSGNFTVVDLCSVFFSVLIHPDSQFLFAFSYKGQQYTWTTLPQGYTESPSYFSQALALDLADFVFPSRSTLVQYVNDLLLCSPSLSASETDSLMLL</sequence>
<dbReference type="OrthoDB" id="6773263at2759"/>
<dbReference type="InterPro" id="IPR043128">
    <property type="entry name" value="Rev_trsase/Diguanyl_cyclase"/>
</dbReference>
<feature type="domain" description="Reverse transcriptase" evidence="3">
    <location>
        <begin position="1"/>
        <end position="102"/>
    </location>
</feature>
<comment type="similarity">
    <text evidence="1">Belongs to the beta type-B retroviral polymerase family. HERV class-II K(HML-2) pol subfamily.</text>
</comment>
<feature type="non-terminal residue" evidence="4">
    <location>
        <position position="102"/>
    </location>
</feature>
<dbReference type="PANTHER" id="PTHR33064">
    <property type="entry name" value="POL PROTEIN"/>
    <property type="match status" value="1"/>
</dbReference>
<dbReference type="InterPro" id="IPR000477">
    <property type="entry name" value="RT_dom"/>
</dbReference>
<reference evidence="4 5" key="1">
    <citation type="journal article" date="2020" name="G3 (Bethesda)">
        <title>Draft Genome of the Common Snapping Turtle, Chelydra serpentina, a Model for Phenotypic Plasticity in Reptiles.</title>
        <authorList>
            <person name="Das D."/>
            <person name="Singh S.K."/>
            <person name="Bierstedt J."/>
            <person name="Erickson A."/>
            <person name="Galli G.L.J."/>
            <person name="Crossley D.A. 2nd"/>
            <person name="Rhen T."/>
        </authorList>
    </citation>
    <scope>NUCLEOTIDE SEQUENCE [LARGE SCALE GENOMIC DNA]</scope>
    <source>
        <strain evidence="4">KW</strain>
    </source>
</reference>
<dbReference type="PROSITE" id="PS50878">
    <property type="entry name" value="RT_POL"/>
    <property type="match status" value="1"/>
</dbReference>
<dbReference type="EC" id="3.1.26.4" evidence="2"/>
<accession>A0A8T1SV60</accession>
<name>A0A8T1SV60_CHESE</name>
<dbReference type="InterPro" id="IPR043502">
    <property type="entry name" value="DNA/RNA_pol_sf"/>
</dbReference>
<dbReference type="EMBL" id="JAHGAV010000087">
    <property type="protein sequence ID" value="KAG6932809.1"/>
    <property type="molecule type" value="Genomic_DNA"/>
</dbReference>
<evidence type="ECO:0000313" key="4">
    <source>
        <dbReference type="EMBL" id="KAG6932809.1"/>
    </source>
</evidence>
<gene>
    <name evidence="4" type="ORF">G0U57_020527</name>
</gene>
<proteinExistence type="inferred from homology"/>
<dbReference type="Proteomes" id="UP000765507">
    <property type="component" value="Unassembled WGS sequence"/>
</dbReference>
<evidence type="ECO:0000313" key="5">
    <source>
        <dbReference type="Proteomes" id="UP000765507"/>
    </source>
</evidence>
<evidence type="ECO:0000259" key="3">
    <source>
        <dbReference type="PROSITE" id="PS50878"/>
    </source>
</evidence>
<dbReference type="PANTHER" id="PTHR33064:SF29">
    <property type="entry name" value="PEPTIDASE A2 DOMAIN-CONTAINING PROTEIN-RELATED"/>
    <property type="match status" value="1"/>
</dbReference>
<dbReference type="GO" id="GO:0004523">
    <property type="term" value="F:RNA-DNA hybrid ribonuclease activity"/>
    <property type="evidence" value="ECO:0007669"/>
    <property type="project" value="UniProtKB-EC"/>
</dbReference>
<evidence type="ECO:0000256" key="1">
    <source>
        <dbReference type="ARBA" id="ARBA00010879"/>
    </source>
</evidence>
<keyword evidence="5" id="KW-1185">Reference proteome</keyword>
<protein>
    <recommendedName>
        <fullName evidence="2">ribonuclease H</fullName>
        <ecNumber evidence="2">3.1.26.4</ecNumber>
    </recommendedName>
</protein>
<dbReference type="Pfam" id="PF00078">
    <property type="entry name" value="RVT_1"/>
    <property type="match status" value="1"/>
</dbReference>
<dbReference type="Gene3D" id="3.30.70.270">
    <property type="match status" value="1"/>
</dbReference>
<evidence type="ECO:0000256" key="2">
    <source>
        <dbReference type="ARBA" id="ARBA00012180"/>
    </source>
</evidence>
<dbReference type="InterPro" id="IPR051320">
    <property type="entry name" value="Viral_Replic_Matur_Polypro"/>
</dbReference>
<comment type="caution">
    <text evidence="4">The sequence shown here is derived from an EMBL/GenBank/DDBJ whole genome shotgun (WGS) entry which is preliminary data.</text>
</comment>